<comment type="caution">
    <text evidence="1">The sequence shown here is derived from an EMBL/GenBank/DDBJ whole genome shotgun (WGS) entry which is preliminary data.</text>
</comment>
<name>A0AA38I712_9CUCU</name>
<reference evidence="1" key="1">
    <citation type="journal article" date="2023" name="G3 (Bethesda)">
        <title>Whole genome assemblies of Zophobas morio and Tenebrio molitor.</title>
        <authorList>
            <person name="Kaur S."/>
            <person name="Stinson S.A."/>
            <person name="diCenzo G.C."/>
        </authorList>
    </citation>
    <scope>NUCLEOTIDE SEQUENCE</scope>
    <source>
        <strain evidence="1">QUZm001</strain>
    </source>
</reference>
<keyword evidence="2" id="KW-1185">Reference proteome</keyword>
<gene>
    <name evidence="1" type="ORF">Zmor_021853</name>
</gene>
<sequence>MYLWNCKSEYTEIFGAPDRGCSPTHDGDFIYRKHCSTAHLHDEHAVRAGRRGRKLAVGSRLYEANSVTSSRPPLTSIQTCVFCADGAINPTSSTRNRALRFCQVFLCYLTSIPFKYSLSVTLILNYN</sequence>
<proteinExistence type="predicted"/>
<evidence type="ECO:0000313" key="2">
    <source>
        <dbReference type="Proteomes" id="UP001168821"/>
    </source>
</evidence>
<accession>A0AA38I712</accession>
<evidence type="ECO:0000313" key="1">
    <source>
        <dbReference type="EMBL" id="KAJ3650146.1"/>
    </source>
</evidence>
<organism evidence="1 2">
    <name type="scientific">Zophobas morio</name>
    <dbReference type="NCBI Taxonomy" id="2755281"/>
    <lineage>
        <taxon>Eukaryota</taxon>
        <taxon>Metazoa</taxon>
        <taxon>Ecdysozoa</taxon>
        <taxon>Arthropoda</taxon>
        <taxon>Hexapoda</taxon>
        <taxon>Insecta</taxon>
        <taxon>Pterygota</taxon>
        <taxon>Neoptera</taxon>
        <taxon>Endopterygota</taxon>
        <taxon>Coleoptera</taxon>
        <taxon>Polyphaga</taxon>
        <taxon>Cucujiformia</taxon>
        <taxon>Tenebrionidae</taxon>
        <taxon>Zophobas</taxon>
    </lineage>
</organism>
<dbReference type="EMBL" id="JALNTZ010000006">
    <property type="protein sequence ID" value="KAJ3650146.1"/>
    <property type="molecule type" value="Genomic_DNA"/>
</dbReference>
<protein>
    <submittedName>
        <fullName evidence="1">Uncharacterized protein</fullName>
    </submittedName>
</protein>
<dbReference type="Proteomes" id="UP001168821">
    <property type="component" value="Unassembled WGS sequence"/>
</dbReference>
<dbReference type="AlphaFoldDB" id="A0AA38I712"/>